<dbReference type="SUPFAM" id="SSF52091">
    <property type="entry name" value="SpoIIaa-like"/>
    <property type="match status" value="1"/>
</dbReference>
<dbReference type="InterPro" id="IPR036513">
    <property type="entry name" value="STAS_dom_sf"/>
</dbReference>
<protein>
    <recommendedName>
        <fullName evidence="2">Anti-sigma factor antagonist</fullName>
    </recommendedName>
</protein>
<evidence type="ECO:0000256" key="2">
    <source>
        <dbReference type="RuleBase" id="RU003749"/>
    </source>
</evidence>
<dbReference type="InterPro" id="IPR058548">
    <property type="entry name" value="MlaB-like_STAS"/>
</dbReference>
<dbReference type="GO" id="GO:0043856">
    <property type="term" value="F:anti-sigma factor antagonist activity"/>
    <property type="evidence" value="ECO:0007669"/>
    <property type="project" value="InterPro"/>
</dbReference>
<organism evidence="5 6">
    <name type="scientific">Streptacidiphilus jiangxiensis</name>
    <dbReference type="NCBI Taxonomy" id="235985"/>
    <lineage>
        <taxon>Bacteria</taxon>
        <taxon>Bacillati</taxon>
        <taxon>Actinomycetota</taxon>
        <taxon>Actinomycetes</taxon>
        <taxon>Kitasatosporales</taxon>
        <taxon>Streptomycetaceae</taxon>
        <taxon>Streptacidiphilus</taxon>
    </lineage>
</organism>
<evidence type="ECO:0000313" key="5">
    <source>
        <dbReference type="EMBL" id="SEK47110.1"/>
    </source>
</evidence>
<dbReference type="STRING" id="235985.SAMN05414137_102130"/>
<dbReference type="NCBIfam" id="TIGR00377">
    <property type="entry name" value="ant_ant_sig"/>
    <property type="match status" value="1"/>
</dbReference>
<dbReference type="eggNOG" id="COG1366">
    <property type="taxonomic scope" value="Bacteria"/>
</dbReference>
<dbReference type="PANTHER" id="PTHR33495:SF2">
    <property type="entry name" value="ANTI-SIGMA FACTOR ANTAGONIST TM_1081-RELATED"/>
    <property type="match status" value="1"/>
</dbReference>
<accession>A0A1H7HDS0</accession>
<dbReference type="PANTHER" id="PTHR33495">
    <property type="entry name" value="ANTI-SIGMA FACTOR ANTAGONIST TM_1081-RELATED-RELATED"/>
    <property type="match status" value="1"/>
</dbReference>
<evidence type="ECO:0000256" key="3">
    <source>
        <dbReference type="SAM" id="MobiDB-lite"/>
    </source>
</evidence>
<dbReference type="CDD" id="cd07043">
    <property type="entry name" value="STAS_anti-anti-sigma_factors"/>
    <property type="match status" value="1"/>
</dbReference>
<keyword evidence="6" id="KW-1185">Reference proteome</keyword>
<comment type="similarity">
    <text evidence="1 2">Belongs to the anti-sigma-factor antagonist family.</text>
</comment>
<gene>
    <name evidence="5" type="ORF">SAMN05414137_102130</name>
</gene>
<reference evidence="6" key="1">
    <citation type="submission" date="2016-10" db="EMBL/GenBank/DDBJ databases">
        <authorList>
            <person name="Varghese N."/>
        </authorList>
    </citation>
    <scope>NUCLEOTIDE SEQUENCE [LARGE SCALE GENOMIC DNA]</scope>
    <source>
        <strain evidence="6">DSM 45096 / BCRC 16803 / CGMCC 4.1857 / CIP 109030 / JCM 12277 / KCTC 19219 / NBRC 100920 / 33214</strain>
    </source>
</reference>
<dbReference type="PROSITE" id="PS50801">
    <property type="entry name" value="STAS"/>
    <property type="match status" value="1"/>
</dbReference>
<evidence type="ECO:0000259" key="4">
    <source>
        <dbReference type="PROSITE" id="PS50801"/>
    </source>
</evidence>
<sequence>MSAKSIVTRRHGPPQPGAEPATFAVERNDLGINAEITLIGDIDLESAPLVRQALTRCLLDGARTIDVDLTSVDFCDCTGLSAFLHAHHCAAAVGATVRLHHPTRAVARLFALTRTESVLLP</sequence>
<dbReference type="Proteomes" id="UP000183015">
    <property type="component" value="Unassembled WGS sequence"/>
</dbReference>
<dbReference type="Gene3D" id="3.30.750.24">
    <property type="entry name" value="STAS domain"/>
    <property type="match status" value="1"/>
</dbReference>
<dbReference type="AlphaFoldDB" id="A0A1H7HDS0"/>
<dbReference type="InterPro" id="IPR003658">
    <property type="entry name" value="Anti-sigma_ant"/>
</dbReference>
<dbReference type="RefSeq" id="WP_082015060.1">
    <property type="nucleotide sequence ID" value="NZ_BBPN01000014.1"/>
</dbReference>
<dbReference type="EMBL" id="FOAZ01000002">
    <property type="protein sequence ID" value="SEK47110.1"/>
    <property type="molecule type" value="Genomic_DNA"/>
</dbReference>
<evidence type="ECO:0000313" key="6">
    <source>
        <dbReference type="Proteomes" id="UP000183015"/>
    </source>
</evidence>
<dbReference type="InterPro" id="IPR002645">
    <property type="entry name" value="STAS_dom"/>
</dbReference>
<feature type="domain" description="STAS" evidence="4">
    <location>
        <begin position="36"/>
        <end position="121"/>
    </location>
</feature>
<feature type="region of interest" description="Disordered" evidence="3">
    <location>
        <begin position="1"/>
        <end position="21"/>
    </location>
</feature>
<name>A0A1H7HDS0_STRJI</name>
<evidence type="ECO:0000256" key="1">
    <source>
        <dbReference type="ARBA" id="ARBA00009013"/>
    </source>
</evidence>
<dbReference type="Pfam" id="PF13466">
    <property type="entry name" value="STAS_2"/>
    <property type="match status" value="1"/>
</dbReference>
<dbReference type="OrthoDB" id="5188325at2"/>
<proteinExistence type="inferred from homology"/>